<dbReference type="RefSeq" id="WP_202689480.1">
    <property type="nucleotide sequence ID" value="NZ_JAESVN010000006.1"/>
</dbReference>
<dbReference type="PANTHER" id="PTHR35011">
    <property type="entry name" value="2,3-DIKETO-L-GULONATE TRAP TRANSPORTER SMALL PERMEASE PROTEIN YIAM"/>
    <property type="match status" value="1"/>
</dbReference>
<keyword evidence="7 9" id="KW-0472">Membrane</keyword>
<dbReference type="PANTHER" id="PTHR35011:SF2">
    <property type="entry name" value="2,3-DIKETO-L-GULONATE TRAP TRANSPORTER SMALL PERMEASE PROTEIN YIAM"/>
    <property type="match status" value="1"/>
</dbReference>
<keyword evidence="3" id="KW-1003">Cell membrane</keyword>
<dbReference type="GO" id="GO:0015740">
    <property type="term" value="P:C4-dicarboxylate transport"/>
    <property type="evidence" value="ECO:0007669"/>
    <property type="project" value="TreeGrafter"/>
</dbReference>
<keyword evidence="2 9" id="KW-0813">Transport</keyword>
<feature type="transmembrane region" description="Helical" evidence="9">
    <location>
        <begin position="128"/>
        <end position="150"/>
    </location>
</feature>
<evidence type="ECO:0000256" key="8">
    <source>
        <dbReference type="ARBA" id="ARBA00038436"/>
    </source>
</evidence>
<dbReference type="InterPro" id="IPR007387">
    <property type="entry name" value="TRAP_DctQ"/>
</dbReference>
<dbReference type="GO" id="GO:0005886">
    <property type="term" value="C:plasma membrane"/>
    <property type="evidence" value="ECO:0007669"/>
    <property type="project" value="UniProtKB-SubCell"/>
</dbReference>
<comment type="subunit">
    <text evidence="9">The complex comprises the extracytoplasmic solute receptor protein and the two transmembrane proteins.</text>
</comment>
<comment type="caution">
    <text evidence="11">The sequence shown here is derived from an EMBL/GenBank/DDBJ whole genome shotgun (WGS) entry which is preliminary data.</text>
</comment>
<comment type="similarity">
    <text evidence="8 9">Belongs to the TRAP transporter small permease family.</text>
</comment>
<dbReference type="Pfam" id="PF04290">
    <property type="entry name" value="DctQ"/>
    <property type="match status" value="1"/>
</dbReference>
<dbReference type="GO" id="GO:0022857">
    <property type="term" value="F:transmembrane transporter activity"/>
    <property type="evidence" value="ECO:0007669"/>
    <property type="project" value="UniProtKB-UniRule"/>
</dbReference>
<keyword evidence="12" id="KW-1185">Reference proteome</keyword>
<dbReference type="Proteomes" id="UP000648908">
    <property type="component" value="Unassembled WGS sequence"/>
</dbReference>
<accession>A0A8K0VAT2</accession>
<protein>
    <recommendedName>
        <fullName evidence="9">TRAP transporter small permease protein</fullName>
    </recommendedName>
</protein>
<proteinExistence type="inferred from homology"/>
<dbReference type="EMBL" id="JAESVN010000006">
    <property type="protein sequence ID" value="MBL4918503.1"/>
    <property type="molecule type" value="Genomic_DNA"/>
</dbReference>
<reference evidence="11" key="1">
    <citation type="submission" date="2021-01" db="EMBL/GenBank/DDBJ databases">
        <title>Tabrizicola alba sp. nov. a motile alkaliphilic bacterium isolated from a soda lake.</title>
        <authorList>
            <person name="Szuroczki S."/>
            <person name="Abbaszade G."/>
            <person name="Schumann P."/>
            <person name="Toth E."/>
        </authorList>
    </citation>
    <scope>NUCLEOTIDE SEQUENCE</scope>
    <source>
        <strain evidence="11">DMG-N-6</strain>
    </source>
</reference>
<feature type="transmembrane region" description="Helical" evidence="9">
    <location>
        <begin position="12"/>
        <end position="38"/>
    </location>
</feature>
<keyword evidence="4 9" id="KW-0997">Cell inner membrane</keyword>
<dbReference type="InterPro" id="IPR055348">
    <property type="entry name" value="DctQ"/>
</dbReference>
<gene>
    <name evidence="11" type="ORF">JL811_14860</name>
</gene>
<evidence type="ECO:0000256" key="6">
    <source>
        <dbReference type="ARBA" id="ARBA00022989"/>
    </source>
</evidence>
<evidence type="ECO:0000313" key="11">
    <source>
        <dbReference type="EMBL" id="MBL4918503.1"/>
    </source>
</evidence>
<keyword evidence="6 9" id="KW-1133">Transmembrane helix</keyword>
<evidence type="ECO:0000256" key="5">
    <source>
        <dbReference type="ARBA" id="ARBA00022692"/>
    </source>
</evidence>
<evidence type="ECO:0000256" key="7">
    <source>
        <dbReference type="ARBA" id="ARBA00023136"/>
    </source>
</evidence>
<evidence type="ECO:0000256" key="4">
    <source>
        <dbReference type="ARBA" id="ARBA00022519"/>
    </source>
</evidence>
<sequence>MNALRTLDRFIAGFCKIGCVTMLAALFLLLAASVILRLLPLFTISGYDEIVELLFIWIVMLATVSLWREGMLYRVEVLDTMLPPRGRLVMAVLINLLMFGFAAMMVWYGWAFAAAAGETTPFLRLDKIYWYTAIPLCSALMAVYSLVWLWRILWLGEDPHRESNLLS</sequence>
<feature type="transmembrane region" description="Helical" evidence="9">
    <location>
        <begin position="88"/>
        <end position="108"/>
    </location>
</feature>
<evidence type="ECO:0000256" key="3">
    <source>
        <dbReference type="ARBA" id="ARBA00022475"/>
    </source>
</evidence>
<comment type="subcellular location">
    <subcellularLocation>
        <location evidence="1 9">Cell inner membrane</location>
        <topology evidence="1 9">Multi-pass membrane protein</topology>
    </subcellularLocation>
</comment>
<feature type="transmembrane region" description="Helical" evidence="9">
    <location>
        <begin position="50"/>
        <end position="67"/>
    </location>
</feature>
<dbReference type="AlphaFoldDB" id="A0A8K0VAT2"/>
<evidence type="ECO:0000256" key="2">
    <source>
        <dbReference type="ARBA" id="ARBA00022448"/>
    </source>
</evidence>
<name>A0A8K0VAT2_9RHOB</name>
<evidence type="ECO:0000313" key="12">
    <source>
        <dbReference type="Proteomes" id="UP000648908"/>
    </source>
</evidence>
<evidence type="ECO:0000256" key="1">
    <source>
        <dbReference type="ARBA" id="ARBA00004429"/>
    </source>
</evidence>
<organism evidence="11 12">
    <name type="scientific">Szabonella alba</name>
    <dbReference type="NCBI Taxonomy" id="2804194"/>
    <lineage>
        <taxon>Bacteria</taxon>
        <taxon>Pseudomonadati</taxon>
        <taxon>Pseudomonadota</taxon>
        <taxon>Alphaproteobacteria</taxon>
        <taxon>Rhodobacterales</taxon>
        <taxon>Paracoccaceae</taxon>
        <taxon>Szabonella</taxon>
    </lineage>
</organism>
<comment type="function">
    <text evidence="9">Part of the tripartite ATP-independent periplasmic (TRAP) transport system.</text>
</comment>
<evidence type="ECO:0000256" key="9">
    <source>
        <dbReference type="RuleBase" id="RU369079"/>
    </source>
</evidence>
<keyword evidence="5 9" id="KW-0812">Transmembrane</keyword>
<feature type="domain" description="Tripartite ATP-independent periplasmic transporters DctQ component" evidence="10">
    <location>
        <begin position="27"/>
        <end position="152"/>
    </location>
</feature>
<evidence type="ECO:0000259" key="10">
    <source>
        <dbReference type="Pfam" id="PF04290"/>
    </source>
</evidence>